<name>A0A8R7NZW4_TRIUA</name>
<accession>A0A8R7NZW4</accession>
<dbReference type="AlphaFoldDB" id="A0A8R7NZW4"/>
<protein>
    <submittedName>
        <fullName evidence="2">Uncharacterized protein</fullName>
    </submittedName>
</protein>
<dbReference type="PANTHER" id="PTHR35163:SF12">
    <property type="entry name" value="OS05G0134500 PROTEIN"/>
    <property type="match status" value="1"/>
</dbReference>
<dbReference type="Gramene" id="TuG1812G0100000359.01.T01">
    <property type="protein sequence ID" value="TuG1812G0100000359.01.T01.cds361227"/>
    <property type="gene ID" value="TuG1812G0100000359.01"/>
</dbReference>
<evidence type="ECO:0000313" key="3">
    <source>
        <dbReference type="Proteomes" id="UP000015106"/>
    </source>
</evidence>
<reference evidence="2" key="2">
    <citation type="submission" date="2018-03" db="EMBL/GenBank/DDBJ databases">
        <title>The Triticum urartu genome reveals the dynamic nature of wheat genome evolution.</title>
        <authorList>
            <person name="Ling H."/>
            <person name="Ma B."/>
            <person name="Shi X."/>
            <person name="Liu H."/>
            <person name="Dong L."/>
            <person name="Sun H."/>
            <person name="Cao Y."/>
            <person name="Gao Q."/>
            <person name="Zheng S."/>
            <person name="Li Y."/>
            <person name="Yu Y."/>
            <person name="Du H."/>
            <person name="Qi M."/>
            <person name="Li Y."/>
            <person name="Yu H."/>
            <person name="Cui Y."/>
            <person name="Wang N."/>
            <person name="Chen C."/>
            <person name="Wu H."/>
            <person name="Zhao Y."/>
            <person name="Zhang J."/>
            <person name="Li Y."/>
            <person name="Zhou W."/>
            <person name="Zhang B."/>
            <person name="Hu W."/>
            <person name="Eijk M."/>
            <person name="Tang J."/>
            <person name="Witsenboer H."/>
            <person name="Zhao S."/>
            <person name="Li Z."/>
            <person name="Zhang A."/>
            <person name="Wang D."/>
            <person name="Liang C."/>
        </authorList>
    </citation>
    <scope>NUCLEOTIDE SEQUENCE [LARGE SCALE GENOMIC DNA]</scope>
    <source>
        <strain evidence="2">cv. G1812</strain>
    </source>
</reference>
<organism evidence="2 3">
    <name type="scientific">Triticum urartu</name>
    <name type="common">Red wild einkorn</name>
    <name type="synonym">Crithodium urartu</name>
    <dbReference type="NCBI Taxonomy" id="4572"/>
    <lineage>
        <taxon>Eukaryota</taxon>
        <taxon>Viridiplantae</taxon>
        <taxon>Streptophyta</taxon>
        <taxon>Embryophyta</taxon>
        <taxon>Tracheophyta</taxon>
        <taxon>Spermatophyta</taxon>
        <taxon>Magnoliopsida</taxon>
        <taxon>Liliopsida</taxon>
        <taxon>Poales</taxon>
        <taxon>Poaceae</taxon>
        <taxon>BOP clade</taxon>
        <taxon>Pooideae</taxon>
        <taxon>Triticodae</taxon>
        <taxon>Triticeae</taxon>
        <taxon>Triticinae</taxon>
        <taxon>Triticum</taxon>
    </lineage>
</organism>
<dbReference type="Proteomes" id="UP000015106">
    <property type="component" value="Chromosome 2"/>
</dbReference>
<evidence type="ECO:0000256" key="1">
    <source>
        <dbReference type="SAM" id="Coils"/>
    </source>
</evidence>
<sequence>MSIATIWSMYEEETKQRLQENVLSAEQNLKIMEEKTKMENELRHFKLDFAKMVAEKEKAMSQLGNTQIALAYLKEELEKKKSTDKSVINIHQVFRAKAEKERDQVMQERDQLKQEKRKLEYMIGDLFKHKEETKEKIKKLKGMLNDFD</sequence>
<proteinExistence type="predicted"/>
<keyword evidence="1" id="KW-0175">Coiled coil</keyword>
<dbReference type="PANTHER" id="PTHR35163">
    <property type="entry name" value="OS02G0467300 PROTEIN"/>
    <property type="match status" value="1"/>
</dbReference>
<reference evidence="2" key="3">
    <citation type="submission" date="2022-06" db="UniProtKB">
        <authorList>
            <consortium name="EnsemblPlants"/>
        </authorList>
    </citation>
    <scope>IDENTIFICATION</scope>
</reference>
<reference evidence="3" key="1">
    <citation type="journal article" date="2013" name="Nature">
        <title>Draft genome of the wheat A-genome progenitor Triticum urartu.</title>
        <authorList>
            <person name="Ling H.Q."/>
            <person name="Zhao S."/>
            <person name="Liu D."/>
            <person name="Wang J."/>
            <person name="Sun H."/>
            <person name="Zhang C."/>
            <person name="Fan H."/>
            <person name="Li D."/>
            <person name="Dong L."/>
            <person name="Tao Y."/>
            <person name="Gao C."/>
            <person name="Wu H."/>
            <person name="Li Y."/>
            <person name="Cui Y."/>
            <person name="Guo X."/>
            <person name="Zheng S."/>
            <person name="Wang B."/>
            <person name="Yu K."/>
            <person name="Liang Q."/>
            <person name="Yang W."/>
            <person name="Lou X."/>
            <person name="Chen J."/>
            <person name="Feng M."/>
            <person name="Jian J."/>
            <person name="Zhang X."/>
            <person name="Luo G."/>
            <person name="Jiang Y."/>
            <person name="Liu J."/>
            <person name="Wang Z."/>
            <person name="Sha Y."/>
            <person name="Zhang B."/>
            <person name="Wu H."/>
            <person name="Tang D."/>
            <person name="Shen Q."/>
            <person name="Xue P."/>
            <person name="Zou S."/>
            <person name="Wang X."/>
            <person name="Liu X."/>
            <person name="Wang F."/>
            <person name="Yang Y."/>
            <person name="An X."/>
            <person name="Dong Z."/>
            <person name="Zhang K."/>
            <person name="Zhang X."/>
            <person name="Luo M.C."/>
            <person name="Dvorak J."/>
            <person name="Tong Y."/>
            <person name="Wang J."/>
            <person name="Yang H."/>
            <person name="Li Z."/>
            <person name="Wang D."/>
            <person name="Zhang A."/>
            <person name="Wang J."/>
        </authorList>
    </citation>
    <scope>NUCLEOTIDE SEQUENCE</scope>
    <source>
        <strain evidence="3">cv. G1812</strain>
    </source>
</reference>
<evidence type="ECO:0000313" key="2">
    <source>
        <dbReference type="EnsemblPlants" id="TuG1812G0100000359.01.T01.cds361227"/>
    </source>
</evidence>
<feature type="coiled-coil region" evidence="1">
    <location>
        <begin position="95"/>
        <end position="122"/>
    </location>
</feature>
<dbReference type="EnsemblPlants" id="TuG1812G0100000359.01.T01">
    <property type="protein sequence ID" value="TuG1812G0100000359.01.T01.cds361227"/>
    <property type="gene ID" value="TuG1812G0100000359.01"/>
</dbReference>
<keyword evidence="3" id="KW-1185">Reference proteome</keyword>